<gene>
    <name evidence="1" type="ORF">B9Z37_05125</name>
</gene>
<keyword evidence="2" id="KW-1185">Reference proteome</keyword>
<accession>A0A315EBG5</accession>
<evidence type="ECO:0000313" key="1">
    <source>
        <dbReference type="EMBL" id="PUE53965.1"/>
    </source>
</evidence>
<name>A0A315EBG5_9BURK</name>
<dbReference type="EMBL" id="NESN01000002">
    <property type="protein sequence ID" value="PUE53965.1"/>
    <property type="molecule type" value="Genomic_DNA"/>
</dbReference>
<sequence length="283" mass="32579">MIRQIAVILTLLLLQGCSAIKLGYQQLPTLSYLWLDSAVSFNDAQADRVKDSLTNVHHWHKSQELATYLDVLQRSSELSQGPVQASQVCSVWAEIQTKMDRSMRVAIAQAAPVVKMLGPRQLSHLARHQESKNEDWDKQWLQGSANERLERRLEKTLERYRSFYGDLSAAQIALVKTQVSQSAWSPEWGRHDRLRREQDLLSTLRQLTQSKAPLDQVEAALFGVWQRWFMPPDEAGRALVQKMTQQACDNLAQLHNTTSPEQRLRVARTLRAYERDIRDLLRP</sequence>
<proteinExistence type="predicted"/>
<organism evidence="1 2">
    <name type="scientific">Limnohabitans parvus II-B4</name>
    <dbReference type="NCBI Taxonomy" id="1293052"/>
    <lineage>
        <taxon>Bacteria</taxon>
        <taxon>Pseudomonadati</taxon>
        <taxon>Pseudomonadota</taxon>
        <taxon>Betaproteobacteria</taxon>
        <taxon>Burkholderiales</taxon>
        <taxon>Comamonadaceae</taxon>
        <taxon>Limnohabitans</taxon>
    </lineage>
</organism>
<protein>
    <recommendedName>
        <fullName evidence="3">Lipoprotein</fullName>
    </recommendedName>
</protein>
<comment type="caution">
    <text evidence="1">The sequence shown here is derived from an EMBL/GenBank/DDBJ whole genome shotgun (WGS) entry which is preliminary data.</text>
</comment>
<dbReference type="OrthoDB" id="5767052at2"/>
<evidence type="ECO:0008006" key="3">
    <source>
        <dbReference type="Google" id="ProtNLM"/>
    </source>
</evidence>
<dbReference type="Proteomes" id="UP000250790">
    <property type="component" value="Unassembled WGS sequence"/>
</dbReference>
<reference evidence="1 2" key="1">
    <citation type="submission" date="2017-04" db="EMBL/GenBank/DDBJ databases">
        <title>Unexpected and diverse lifestyles within the genus Limnohabitans.</title>
        <authorList>
            <person name="Kasalicky V."/>
            <person name="Mehrshad M."/>
            <person name="Andrei S.-A."/>
            <person name="Salcher M."/>
            <person name="Kratochvilova H."/>
            <person name="Simek K."/>
            <person name="Ghai R."/>
        </authorList>
    </citation>
    <scope>NUCLEOTIDE SEQUENCE [LARGE SCALE GENOMIC DNA]</scope>
    <source>
        <strain evidence="1 2">II-B4</strain>
    </source>
</reference>
<evidence type="ECO:0000313" key="2">
    <source>
        <dbReference type="Proteomes" id="UP000250790"/>
    </source>
</evidence>
<dbReference type="AlphaFoldDB" id="A0A315EBG5"/>
<dbReference type="RefSeq" id="WP_108311973.1">
    <property type="nucleotide sequence ID" value="NZ_NESN01000002.1"/>
</dbReference>
<dbReference type="PROSITE" id="PS51257">
    <property type="entry name" value="PROKAR_LIPOPROTEIN"/>
    <property type="match status" value="1"/>
</dbReference>
<dbReference type="Pfam" id="PF19795">
    <property type="entry name" value="DUF6279"/>
    <property type="match status" value="1"/>
</dbReference>